<evidence type="ECO:0000256" key="1">
    <source>
        <dbReference type="SAM" id="Phobius"/>
    </source>
</evidence>
<dbReference type="KEGG" id="lae:LBAT_1540"/>
<dbReference type="InterPro" id="IPR054331">
    <property type="entry name" value="LiaF_TM"/>
</dbReference>
<dbReference type="Pfam" id="PF22570">
    <property type="entry name" value="LiaF-TM"/>
    <property type="match status" value="1"/>
</dbReference>
<keyword evidence="5" id="KW-1185">Reference proteome</keyword>
<dbReference type="OrthoDB" id="2249781at2"/>
<reference evidence="4 6" key="2">
    <citation type="submission" date="2019-09" db="EMBL/GenBank/DDBJ databases">
        <title>Genome sequencing of Lactobacillus acetotolerans.</title>
        <authorList>
            <person name="Kim K."/>
        </authorList>
    </citation>
    <scope>NUCLEOTIDE SEQUENCE [LARGE SCALE GENOMIC DNA]</scope>
    <source>
        <strain evidence="4 6">LA749</strain>
    </source>
</reference>
<feature type="transmembrane region" description="Helical" evidence="1">
    <location>
        <begin position="30"/>
        <end position="50"/>
    </location>
</feature>
<evidence type="ECO:0000313" key="6">
    <source>
        <dbReference type="Proteomes" id="UP000325393"/>
    </source>
</evidence>
<dbReference type="GeneID" id="78212897"/>
<dbReference type="AlphaFoldDB" id="A0A0D6A5E1"/>
<evidence type="ECO:0000259" key="2">
    <source>
        <dbReference type="Pfam" id="PF22570"/>
    </source>
</evidence>
<keyword evidence="1" id="KW-1133">Transmembrane helix</keyword>
<keyword evidence="1" id="KW-0812">Transmembrane</keyword>
<dbReference type="STRING" id="1600.LBAT_1540"/>
<accession>A0A0D6A5E1</accession>
<sequence>MKRRNIKRIFWGISLLAAAIFLVMDQLHMFSFHLGFASIFWTVIFAATLIESLVNKSIFGSVFSVAFLLIVYAKPLRITRIVPWTILLAAFLIWIGLYLLFKRSWGPTIYVNNKKIKGNWSDLGNNKKFHAEHVFSESDGSTDDENIVISQKFSDVSRYIRSQNLRTVNINSSMGEVNVYLDAAKAAGDTVTVDINASMSDVALYIPLSWRIDDQLKTGLGGVEINGSSTGDGPTLVLTGHSNLGDVEVNYV</sequence>
<feature type="transmembrane region" description="Helical" evidence="1">
    <location>
        <begin position="57"/>
        <end position="75"/>
    </location>
</feature>
<evidence type="ECO:0000313" key="5">
    <source>
        <dbReference type="Proteomes" id="UP000035709"/>
    </source>
</evidence>
<dbReference type="Proteomes" id="UP000035709">
    <property type="component" value="Chromosome"/>
</dbReference>
<dbReference type="RefSeq" id="WP_056969919.1">
    <property type="nucleotide sequence ID" value="NZ_AP014808.1"/>
</dbReference>
<evidence type="ECO:0000313" key="4">
    <source>
        <dbReference type="EMBL" id="QFG51887.1"/>
    </source>
</evidence>
<feature type="transmembrane region" description="Helical" evidence="1">
    <location>
        <begin position="9"/>
        <end position="24"/>
    </location>
</feature>
<dbReference type="Proteomes" id="UP000325393">
    <property type="component" value="Chromosome"/>
</dbReference>
<dbReference type="EMBL" id="CP044496">
    <property type="protein sequence ID" value="QFG51887.1"/>
    <property type="molecule type" value="Genomic_DNA"/>
</dbReference>
<proteinExistence type="predicted"/>
<dbReference type="EMBL" id="AP014808">
    <property type="protein sequence ID" value="BAQ57929.1"/>
    <property type="molecule type" value="Genomic_DNA"/>
</dbReference>
<dbReference type="PATRIC" id="fig|1600.4.peg.1571"/>
<reference evidence="3 5" key="1">
    <citation type="submission" date="2015-03" db="EMBL/GenBank/DDBJ databases">
        <title>Complete genome sequence of Lactobacillus acetotolerans NBRC 13120.</title>
        <authorList>
            <person name="Toh H."/>
            <person name="Morita H."/>
            <person name="Fujita N."/>
        </authorList>
    </citation>
    <scope>NUCLEOTIDE SEQUENCE [LARGE SCALE GENOMIC DNA]</scope>
    <source>
        <strain evidence="3 5">NBRC 13120</strain>
    </source>
</reference>
<evidence type="ECO:0000313" key="3">
    <source>
        <dbReference type="EMBL" id="BAQ57929.1"/>
    </source>
</evidence>
<name>A0A0D6A5E1_9LACO</name>
<gene>
    <name evidence="4" type="ORF">LA749_07840</name>
    <name evidence="3" type="ORF">LBAT_1540</name>
</gene>
<protein>
    <recommendedName>
        <fullName evidence="2">LiaF transmembrane domain-containing protein</fullName>
    </recommendedName>
</protein>
<feature type="transmembrane region" description="Helical" evidence="1">
    <location>
        <begin position="81"/>
        <end position="101"/>
    </location>
</feature>
<keyword evidence="1" id="KW-0472">Membrane</keyword>
<organism evidence="3 5">
    <name type="scientific">Lactobacillus acetotolerans</name>
    <dbReference type="NCBI Taxonomy" id="1600"/>
    <lineage>
        <taxon>Bacteria</taxon>
        <taxon>Bacillati</taxon>
        <taxon>Bacillota</taxon>
        <taxon>Bacilli</taxon>
        <taxon>Lactobacillales</taxon>
        <taxon>Lactobacillaceae</taxon>
        <taxon>Lactobacillus</taxon>
    </lineage>
</organism>
<feature type="domain" description="LiaF transmembrane" evidence="2">
    <location>
        <begin position="10"/>
        <end position="105"/>
    </location>
</feature>